<evidence type="ECO:0000256" key="10">
    <source>
        <dbReference type="ARBA" id="ARBA00030253"/>
    </source>
</evidence>
<sequence>MPALRAAFPELEGESELFLVQAKRSHNLRRSVLAYIALTKPRIIELLLVTTVPAMMLAERGVPSLGLVLATLFGGSLAAGSANALNMYIDRDIDAEMKRTVKRPLVTGEVSPRGALTFGLALGAIAVAVLAVLVNVLSAVLALAAILLYVVGYTMILKRRTPQNIVWGGVAGCLPTLIGWSAVTNSLGWAPFILFGIVFLWTPPHYWPLSMKYKDDYANAGVPMLPVVADPKVVGKQIVIYSWAMVLWSFLLIPAADTGWVYTIGATLTGAYFLYEAHQLYGQAKREERELKPMRLFHGSITYLTVIFLAVAIDPLLRF</sequence>
<dbReference type="FunFam" id="1.10.357.140:FF:000001">
    <property type="entry name" value="Protoheme IX farnesyltransferase"/>
    <property type="match status" value="1"/>
</dbReference>
<dbReference type="NCBIfam" id="TIGR01473">
    <property type="entry name" value="cyoE_ctaB"/>
    <property type="match status" value="1"/>
</dbReference>
<dbReference type="InterPro" id="IPR030470">
    <property type="entry name" value="UbiA_prenylTrfase_CS"/>
</dbReference>
<evidence type="ECO:0000256" key="13">
    <source>
        <dbReference type="ARBA" id="ARBA00047690"/>
    </source>
</evidence>
<keyword evidence="8 14" id="KW-0350">Heme biosynthesis</keyword>
<evidence type="ECO:0000256" key="1">
    <source>
        <dbReference type="ARBA" id="ARBA00004651"/>
    </source>
</evidence>
<dbReference type="GO" id="GO:0005886">
    <property type="term" value="C:plasma membrane"/>
    <property type="evidence" value="ECO:0007669"/>
    <property type="project" value="UniProtKB-SubCell"/>
</dbReference>
<comment type="subcellular location">
    <subcellularLocation>
        <location evidence="1 14">Cell membrane</location>
        <topology evidence="1 14">Multi-pass membrane protein</topology>
    </subcellularLocation>
</comment>
<feature type="transmembrane region" description="Helical" evidence="14">
    <location>
        <begin position="233"/>
        <end position="253"/>
    </location>
</feature>
<keyword evidence="16" id="KW-1185">Reference proteome</keyword>
<evidence type="ECO:0000256" key="11">
    <source>
        <dbReference type="ARBA" id="ARBA00040810"/>
    </source>
</evidence>
<evidence type="ECO:0000256" key="12">
    <source>
        <dbReference type="ARBA" id="ARBA00042475"/>
    </source>
</evidence>
<evidence type="ECO:0000256" key="2">
    <source>
        <dbReference type="ARBA" id="ARBA00004919"/>
    </source>
</evidence>
<dbReference type="CDD" id="cd13957">
    <property type="entry name" value="PT_UbiA_Cox10"/>
    <property type="match status" value="1"/>
</dbReference>
<evidence type="ECO:0000256" key="6">
    <source>
        <dbReference type="ARBA" id="ARBA00022692"/>
    </source>
</evidence>
<feature type="transmembrane region" description="Helical" evidence="14">
    <location>
        <begin position="296"/>
        <end position="317"/>
    </location>
</feature>
<dbReference type="Proteomes" id="UP001138997">
    <property type="component" value="Unassembled WGS sequence"/>
</dbReference>
<dbReference type="EMBL" id="JAJOMB010000004">
    <property type="protein sequence ID" value="MCD5311292.1"/>
    <property type="molecule type" value="Genomic_DNA"/>
</dbReference>
<feature type="transmembrane region" description="Helical" evidence="14">
    <location>
        <begin position="189"/>
        <end position="207"/>
    </location>
</feature>
<feature type="transmembrane region" description="Helical" evidence="14">
    <location>
        <begin position="110"/>
        <end position="133"/>
    </location>
</feature>
<dbReference type="NCBIfam" id="NF003349">
    <property type="entry name" value="PRK04375.1-2"/>
    <property type="match status" value="1"/>
</dbReference>
<evidence type="ECO:0000313" key="16">
    <source>
        <dbReference type="Proteomes" id="UP001138997"/>
    </source>
</evidence>
<dbReference type="Gene3D" id="1.10.357.140">
    <property type="entry name" value="UbiA prenyltransferase"/>
    <property type="match status" value="1"/>
</dbReference>
<dbReference type="HAMAP" id="MF_00154">
    <property type="entry name" value="CyoE_CtaB"/>
    <property type="match status" value="1"/>
</dbReference>
<dbReference type="PANTHER" id="PTHR43448:SF7">
    <property type="entry name" value="4-HYDROXYBENZOATE SOLANESYLTRANSFERASE"/>
    <property type="match status" value="1"/>
</dbReference>
<gene>
    <name evidence="14" type="primary">ctaB</name>
    <name evidence="15" type="ORF">LR394_10305</name>
</gene>
<dbReference type="AlphaFoldDB" id="A0A9X1ST02"/>
<evidence type="ECO:0000313" key="15">
    <source>
        <dbReference type="EMBL" id="MCD5311292.1"/>
    </source>
</evidence>
<evidence type="ECO:0000256" key="7">
    <source>
        <dbReference type="ARBA" id="ARBA00022989"/>
    </source>
</evidence>
<dbReference type="InterPro" id="IPR006369">
    <property type="entry name" value="Protohaem_IX_farnesylTrfase"/>
</dbReference>
<dbReference type="PANTHER" id="PTHR43448">
    <property type="entry name" value="PROTOHEME IX FARNESYLTRANSFERASE, MITOCHONDRIAL"/>
    <property type="match status" value="1"/>
</dbReference>
<dbReference type="EC" id="2.5.1.141" evidence="3 14"/>
<keyword evidence="7 14" id="KW-1133">Transmembrane helix</keyword>
<comment type="caution">
    <text evidence="15">The sequence shown here is derived from an EMBL/GenBank/DDBJ whole genome shotgun (WGS) entry which is preliminary data.</text>
</comment>
<feature type="transmembrane region" description="Helical" evidence="14">
    <location>
        <begin position="139"/>
        <end position="157"/>
    </location>
</feature>
<keyword evidence="4 14" id="KW-1003">Cell membrane</keyword>
<feature type="transmembrane region" description="Helical" evidence="14">
    <location>
        <begin position="32"/>
        <end position="58"/>
    </location>
</feature>
<feature type="transmembrane region" description="Helical" evidence="14">
    <location>
        <begin position="164"/>
        <end position="183"/>
    </location>
</feature>
<comment type="pathway">
    <text evidence="2 14">Porphyrin-containing compound metabolism; heme O biosynthesis; heme O from protoheme: step 1/1.</text>
</comment>
<evidence type="ECO:0000256" key="5">
    <source>
        <dbReference type="ARBA" id="ARBA00022679"/>
    </source>
</evidence>
<proteinExistence type="inferred from homology"/>
<evidence type="ECO:0000256" key="9">
    <source>
        <dbReference type="ARBA" id="ARBA00023136"/>
    </source>
</evidence>
<dbReference type="InterPro" id="IPR044878">
    <property type="entry name" value="UbiA_sf"/>
</dbReference>
<dbReference type="InterPro" id="IPR000537">
    <property type="entry name" value="UbiA_prenyltransferase"/>
</dbReference>
<dbReference type="GO" id="GO:0008495">
    <property type="term" value="F:protoheme IX farnesyltransferase activity"/>
    <property type="evidence" value="ECO:0007669"/>
    <property type="project" value="UniProtKB-UniRule"/>
</dbReference>
<comment type="similarity">
    <text evidence="14">Belongs to the UbiA prenyltransferase family. Protoheme IX farnesyltransferase subfamily.</text>
</comment>
<protein>
    <recommendedName>
        <fullName evidence="11 14">Protoheme IX farnesyltransferase</fullName>
        <ecNumber evidence="3 14">2.5.1.141</ecNumber>
    </recommendedName>
    <alternativeName>
        <fullName evidence="12 14">Heme B farnesyltransferase</fullName>
    </alternativeName>
    <alternativeName>
        <fullName evidence="10 14">Heme O synthase</fullName>
    </alternativeName>
</protein>
<dbReference type="Pfam" id="PF01040">
    <property type="entry name" value="UbiA"/>
    <property type="match status" value="1"/>
</dbReference>
<dbReference type="PROSITE" id="PS00943">
    <property type="entry name" value="UBIA"/>
    <property type="match status" value="1"/>
</dbReference>
<evidence type="ECO:0000256" key="4">
    <source>
        <dbReference type="ARBA" id="ARBA00022475"/>
    </source>
</evidence>
<reference evidence="15" key="1">
    <citation type="submission" date="2021-11" db="EMBL/GenBank/DDBJ databases">
        <title>Streptomyces corallinus and Kineosporia corallina sp. nov., two new coral-derived marine actinobacteria.</title>
        <authorList>
            <person name="Buangrab K."/>
            <person name="Sutthacheep M."/>
            <person name="Yeemin T."/>
            <person name="Harunari E."/>
            <person name="Igarashi Y."/>
            <person name="Sripreechasak P."/>
            <person name="Kanchanasin P."/>
            <person name="Tanasupawat S."/>
            <person name="Phongsopitanun W."/>
        </authorList>
    </citation>
    <scope>NUCLEOTIDE SEQUENCE</scope>
    <source>
        <strain evidence="15">JCM 31032</strain>
    </source>
</reference>
<organism evidence="15 16">
    <name type="scientific">Kineosporia babensis</name>
    <dbReference type="NCBI Taxonomy" id="499548"/>
    <lineage>
        <taxon>Bacteria</taxon>
        <taxon>Bacillati</taxon>
        <taxon>Actinomycetota</taxon>
        <taxon>Actinomycetes</taxon>
        <taxon>Kineosporiales</taxon>
        <taxon>Kineosporiaceae</taxon>
        <taxon>Kineosporia</taxon>
    </lineage>
</organism>
<evidence type="ECO:0000256" key="3">
    <source>
        <dbReference type="ARBA" id="ARBA00012292"/>
    </source>
</evidence>
<name>A0A9X1ST02_9ACTN</name>
<comment type="catalytic activity">
    <reaction evidence="13 14">
        <text>heme b + (2E,6E)-farnesyl diphosphate + H2O = Fe(II)-heme o + diphosphate</text>
        <dbReference type="Rhea" id="RHEA:28070"/>
        <dbReference type="ChEBI" id="CHEBI:15377"/>
        <dbReference type="ChEBI" id="CHEBI:33019"/>
        <dbReference type="ChEBI" id="CHEBI:60344"/>
        <dbReference type="ChEBI" id="CHEBI:60530"/>
        <dbReference type="ChEBI" id="CHEBI:175763"/>
        <dbReference type="EC" id="2.5.1.141"/>
    </reaction>
</comment>
<keyword evidence="9 14" id="KW-0472">Membrane</keyword>
<feature type="transmembrane region" description="Helical" evidence="14">
    <location>
        <begin position="64"/>
        <end position="89"/>
    </location>
</feature>
<keyword evidence="6 14" id="KW-0812">Transmembrane</keyword>
<evidence type="ECO:0000256" key="14">
    <source>
        <dbReference type="HAMAP-Rule" id="MF_00154"/>
    </source>
</evidence>
<accession>A0A9X1ST02</accession>
<keyword evidence="5 14" id="KW-0808">Transferase</keyword>
<evidence type="ECO:0000256" key="8">
    <source>
        <dbReference type="ARBA" id="ARBA00023133"/>
    </source>
</evidence>
<feature type="transmembrane region" description="Helical" evidence="14">
    <location>
        <begin position="259"/>
        <end position="275"/>
    </location>
</feature>
<dbReference type="GO" id="GO:0048034">
    <property type="term" value="P:heme O biosynthetic process"/>
    <property type="evidence" value="ECO:0007669"/>
    <property type="project" value="UniProtKB-UniRule"/>
</dbReference>
<comment type="miscellaneous">
    <text evidence="14">Carbon 2 of the heme B porphyrin ring is defined according to the Fischer nomenclature.</text>
</comment>
<comment type="function">
    <text evidence="14">Converts heme B (protoheme IX) to heme O by substitution of the vinyl group on carbon 2 of heme B porphyrin ring with a hydroxyethyl farnesyl side group.</text>
</comment>